<evidence type="ECO:0000313" key="2">
    <source>
        <dbReference type="WBParaSite" id="ES5_v2.g12952.t1"/>
    </source>
</evidence>
<name>A0AC34F784_9BILA</name>
<reference evidence="2" key="1">
    <citation type="submission" date="2022-11" db="UniProtKB">
        <authorList>
            <consortium name="WormBaseParasite"/>
        </authorList>
    </citation>
    <scope>IDENTIFICATION</scope>
</reference>
<evidence type="ECO:0000313" key="1">
    <source>
        <dbReference type="Proteomes" id="UP000887579"/>
    </source>
</evidence>
<protein>
    <submittedName>
        <fullName evidence="2">F-box domain-containing protein</fullName>
    </submittedName>
</protein>
<dbReference type="WBParaSite" id="ES5_v2.g12952.t1">
    <property type="protein sequence ID" value="ES5_v2.g12952.t1"/>
    <property type="gene ID" value="ES5_v2.g12952"/>
</dbReference>
<sequence length="251" mass="29251">MSLNFSLPHDVMKHILATEKSDVVAKLYKTCKYFPTKFNLLLVDGLRHTFRHDVLVYGDETLNVDPEAVGTHKNLWVIHQLISVTNDPRLSTWISNISRCTIHHLEIRARNLNMNEYEILTNSGTIEHLEINKVYNDNLTRVPLEVLLSRVPKASFIIVEYTHVTSSTMKILAESSRENKITNMSLRNIDDMLDDEDYYQFMRKYAEKEAQFYVQFEGISEERAKKFGTSIKFKNFISKEANPKPHFSYSL</sequence>
<organism evidence="1 2">
    <name type="scientific">Panagrolaimus sp. ES5</name>
    <dbReference type="NCBI Taxonomy" id="591445"/>
    <lineage>
        <taxon>Eukaryota</taxon>
        <taxon>Metazoa</taxon>
        <taxon>Ecdysozoa</taxon>
        <taxon>Nematoda</taxon>
        <taxon>Chromadorea</taxon>
        <taxon>Rhabditida</taxon>
        <taxon>Tylenchina</taxon>
        <taxon>Panagrolaimomorpha</taxon>
        <taxon>Panagrolaimoidea</taxon>
        <taxon>Panagrolaimidae</taxon>
        <taxon>Panagrolaimus</taxon>
    </lineage>
</organism>
<dbReference type="Proteomes" id="UP000887579">
    <property type="component" value="Unplaced"/>
</dbReference>
<proteinExistence type="predicted"/>
<accession>A0AC34F784</accession>